<protein>
    <submittedName>
        <fullName evidence="3">Uncharacterized protein LOC106471379</fullName>
    </submittedName>
</protein>
<dbReference type="PANTHER" id="PTHR11475:SF134">
    <property type="entry name" value="LD42267P"/>
    <property type="match status" value="1"/>
</dbReference>
<proteinExistence type="predicted"/>
<dbReference type="CDD" id="cd09823">
    <property type="entry name" value="peroxinectin_like"/>
    <property type="match status" value="2"/>
</dbReference>
<evidence type="ECO:0000256" key="1">
    <source>
        <dbReference type="ARBA" id="ARBA00022559"/>
    </source>
</evidence>
<sequence>MVIRDVSAVKEVVDGVGLHHEVEKRQASGLLHQRLSQKSRPISMTRGVGVRMPLITMEEMNRFIQQASETVKYRVENMEARIFQNGAILKPGTPAWFAAATAKTKVVAKNLSHHALVAEETTRIVAQKYRLNREQIVFNLPMADIRDTELGRACPLKVDFPCRPSKYRALDGYCNNVKNPSWGNADIHYRRFLPPAYPDGISSPRQSVTKDFLPSPREVSLVVHKDVDRPHSHLTTAMAIFGELVFHDIAHTAQAAGFQGHRIKCCGVKRNNFHPECLPVSIPQDDPAFGPSGQQCMEYTRSCTSPRPGCTLGPREQTNQVTSFLDGSSIYGSSVEESSLLRMPFGGLLKTQKSRSGKELLPPEYQVEDCRTGAGVRCFLAGDVRVNENAGLMVMHTIWMREHNRIARALSDLNPHWGSDEIFEEARKVVGAELQHVTYNEFLPRLIGPEIMNVYGLKPQTSGFSSHYDINTDPGVSNGVATGVLGFLYSMMPPVFDLYSREARKVGSMPMSQTFFNPEGVYDSSGMTEILMGLVTQTSQTVDEFITGEMTNSLFFDPNSGEGMDMAAIIIQQGRDHGIPGFIQWRKFCHLLPPIHNFNDLNAILLPETVERLARLYKNVEDIDLFTGGLAESPLEGAVVGPTFACLLGKQFQQLKKGDRFWYENDIPPSSFNKEQLKEIRKTSLARILCDNADINVFMQPSTMLVKDSFLNSQQTCSSHTISRMDLAKWKTELSNFSVPEEILKESLNRAFLQAAELQETEMRTVLTNGVAREGSPEAVHLGFLRPKRQARMISNHSLVLELASQGFVSTMMNRGPNPSEMQDLMTALPKIDLKKFIDIPEEVGCNEGKVVQCDLTSKFRTFSGRCNNVKNQDLGISMTTFHRILPPMYQDGMSTARSHGVHGRPLPSPRVISTTVHYDVSAPHIRNSLILMQFAQFLDHDLTFTPMNQGPLGSVLSCKDCDSGRTVHPECLPIPLPKNDPFYPAVDLTTGRPMCISFVRSMPGQLNLGRREQINQVTSFLDASQVYGSDNCDAQKLRTFSGGRLKTTPHPSGENDLLPQTSAHSECRASSGVCFEAGDSRASEQPGLATLHTIFLREHNRIVRNLQKVNRQWRDEELYQNGRRILSAVMQHVTYNEFLPRVLGWETATKFRLKLEPEGYYKSYDPNCKPRIFNEFATAAFRFGHSLIKPMFQRMEKDYRKLQNPFQLRSGFFNPDALLQSNVVDQILRGLVATSMETLDNTITEEVTNHLFEDSRVPFSGMDLAALNLQRGRDHGLQPYNNYRKICNLTRARRFEDLANEIPVNILTKLRQVYDSVDDIDLFTWIFYHIYQTVGPFRTSYQTVGPLEPATRLSDLLKQLPDCRTFRTSYQTVGLLNQLPDCRTFRTSYQTVGLFEPHII</sequence>
<keyword evidence="2" id="KW-1185">Reference proteome</keyword>
<keyword evidence="1" id="KW-0575">Peroxidase</keyword>
<organism evidence="2 3">
    <name type="scientific">Limulus polyphemus</name>
    <name type="common">Atlantic horseshoe crab</name>
    <dbReference type="NCBI Taxonomy" id="6850"/>
    <lineage>
        <taxon>Eukaryota</taxon>
        <taxon>Metazoa</taxon>
        <taxon>Ecdysozoa</taxon>
        <taxon>Arthropoda</taxon>
        <taxon>Chelicerata</taxon>
        <taxon>Merostomata</taxon>
        <taxon>Xiphosura</taxon>
        <taxon>Limulidae</taxon>
        <taxon>Limulus</taxon>
    </lineage>
</organism>
<keyword evidence="1" id="KW-0560">Oxidoreductase</keyword>
<gene>
    <name evidence="3" type="primary">LOC106471379</name>
</gene>
<evidence type="ECO:0000313" key="2">
    <source>
        <dbReference type="Proteomes" id="UP000694941"/>
    </source>
</evidence>
<dbReference type="InterPro" id="IPR019791">
    <property type="entry name" value="Haem_peroxidase_animal"/>
</dbReference>
<dbReference type="Pfam" id="PF03098">
    <property type="entry name" value="An_peroxidase"/>
    <property type="match status" value="2"/>
</dbReference>
<dbReference type="Proteomes" id="UP000694941">
    <property type="component" value="Unplaced"/>
</dbReference>
<dbReference type="SUPFAM" id="SSF48113">
    <property type="entry name" value="Heme-dependent peroxidases"/>
    <property type="match status" value="2"/>
</dbReference>
<evidence type="ECO:0000313" key="3">
    <source>
        <dbReference type="RefSeq" id="XP_022255689.1"/>
    </source>
</evidence>
<name>A0ABM1TII3_LIMPO</name>
<reference evidence="3" key="1">
    <citation type="submission" date="2025-08" db="UniProtKB">
        <authorList>
            <consortium name="RefSeq"/>
        </authorList>
    </citation>
    <scope>IDENTIFICATION</scope>
    <source>
        <tissue evidence="3">Muscle</tissue>
    </source>
</reference>
<dbReference type="GeneID" id="106471379"/>
<dbReference type="InterPro" id="IPR010255">
    <property type="entry name" value="Haem_peroxidase_sf"/>
</dbReference>
<dbReference type="PROSITE" id="PS50292">
    <property type="entry name" value="PEROXIDASE_3"/>
    <property type="match status" value="2"/>
</dbReference>
<dbReference type="RefSeq" id="XP_022255689.1">
    <property type="nucleotide sequence ID" value="XM_022399981.1"/>
</dbReference>
<dbReference type="PRINTS" id="PR00457">
    <property type="entry name" value="ANPEROXIDASE"/>
</dbReference>
<accession>A0ABM1TII3</accession>
<dbReference type="Gene3D" id="1.10.640.10">
    <property type="entry name" value="Haem peroxidase domain superfamily, animal type"/>
    <property type="match status" value="2"/>
</dbReference>
<dbReference type="InterPro" id="IPR037120">
    <property type="entry name" value="Haem_peroxidase_sf_animal"/>
</dbReference>
<dbReference type="PANTHER" id="PTHR11475">
    <property type="entry name" value="OXIDASE/PEROXIDASE"/>
    <property type="match status" value="1"/>
</dbReference>